<dbReference type="PANTHER" id="PTHR23521:SF3">
    <property type="entry name" value="MFS TRANSPORTER"/>
    <property type="match status" value="1"/>
</dbReference>
<protein>
    <submittedName>
        <fullName evidence="6">MFS transporter</fullName>
    </submittedName>
</protein>
<gene>
    <name evidence="6" type="ORF">HUO14_08125</name>
</gene>
<feature type="transmembrane region" description="Helical" evidence="4">
    <location>
        <begin position="329"/>
        <end position="350"/>
    </location>
</feature>
<keyword evidence="1 4" id="KW-0812">Transmembrane</keyword>
<comment type="caution">
    <text evidence="6">The sequence shown here is derived from an EMBL/GenBank/DDBJ whole genome shotgun (WGS) entry which is preliminary data.</text>
</comment>
<feature type="transmembrane region" description="Helical" evidence="4">
    <location>
        <begin position="265"/>
        <end position="283"/>
    </location>
</feature>
<feature type="domain" description="Major facilitator superfamily (MFS) profile" evidence="5">
    <location>
        <begin position="199"/>
        <end position="412"/>
    </location>
</feature>
<feature type="transmembrane region" description="Helical" evidence="4">
    <location>
        <begin position="159"/>
        <end position="179"/>
    </location>
</feature>
<evidence type="ECO:0000256" key="3">
    <source>
        <dbReference type="ARBA" id="ARBA00023136"/>
    </source>
</evidence>
<feature type="transmembrane region" description="Helical" evidence="4">
    <location>
        <begin position="73"/>
        <end position="91"/>
    </location>
</feature>
<dbReference type="SUPFAM" id="SSF103473">
    <property type="entry name" value="MFS general substrate transporter"/>
    <property type="match status" value="1"/>
</dbReference>
<feature type="transmembrane region" description="Helical" evidence="4">
    <location>
        <begin position="232"/>
        <end position="253"/>
    </location>
</feature>
<feature type="transmembrane region" description="Helical" evidence="4">
    <location>
        <begin position="289"/>
        <end position="309"/>
    </location>
</feature>
<dbReference type="CDD" id="cd17477">
    <property type="entry name" value="MFS_YcaD_like"/>
    <property type="match status" value="1"/>
</dbReference>
<feature type="transmembrane region" description="Helical" evidence="4">
    <location>
        <begin position="97"/>
        <end position="119"/>
    </location>
</feature>
<feature type="transmembrane region" description="Helical" evidence="4">
    <location>
        <begin position="356"/>
        <end position="376"/>
    </location>
</feature>
<reference evidence="6 7" key="1">
    <citation type="submission" date="2020-06" db="EMBL/GenBank/DDBJ databases">
        <authorList>
            <person name="Kim S.-J."/>
            <person name="Park S.-J."/>
        </authorList>
    </citation>
    <scope>NUCLEOTIDE SEQUENCE [LARGE SCALE GENOMIC DNA]</scope>
    <source>
        <strain evidence="6 7">SW-151</strain>
    </source>
</reference>
<evidence type="ECO:0000313" key="6">
    <source>
        <dbReference type="EMBL" id="NVD27867.1"/>
    </source>
</evidence>
<evidence type="ECO:0000256" key="2">
    <source>
        <dbReference type="ARBA" id="ARBA00022989"/>
    </source>
</evidence>
<dbReference type="PANTHER" id="PTHR23521">
    <property type="entry name" value="TRANSPORTER MFS SUPERFAMILY"/>
    <property type="match status" value="1"/>
</dbReference>
<feature type="transmembrane region" description="Helical" evidence="4">
    <location>
        <begin position="42"/>
        <end position="66"/>
    </location>
</feature>
<evidence type="ECO:0000259" key="5">
    <source>
        <dbReference type="PROSITE" id="PS50850"/>
    </source>
</evidence>
<dbReference type="Proteomes" id="UP000652427">
    <property type="component" value="Unassembled WGS sequence"/>
</dbReference>
<dbReference type="PROSITE" id="PS50850">
    <property type="entry name" value="MFS"/>
    <property type="match status" value="1"/>
</dbReference>
<feature type="transmembrane region" description="Helical" evidence="4">
    <location>
        <begin position="131"/>
        <end position="153"/>
    </location>
</feature>
<dbReference type="EMBL" id="JABWMH010000002">
    <property type="protein sequence ID" value="NVD27867.1"/>
    <property type="molecule type" value="Genomic_DNA"/>
</dbReference>
<sequence>MTARLIPLSALLLGSLFLLIAGGINGLILPIRGLNEGFSAFSLGLLGTGWAAGYVLGCIYTPLLVAGVGHIRVFGTLAATAAIVILLSSMFPNPWFWIPLRAVSGFCFAGAAMIVESWLNEEVDSSIRGQVFGTYTMINLVGSTGGQLILIGADVSTPWFFMLAAIFYCLALIPTAISSNRAPAPLFEVKLNIPQLWRNSPVAVFAVLMIGIANGTFGALAPVYADRIGLDLTTIVLFSSLPILAGAAAQIPVGRASDRFDRRKVLVFLAIIALAATSSFLFMRPETALANILIGSALGAAIFAMYPIVVAHASDHAAPGQYIRTSGGLLMLFGLGSIIGPFIGGLAIMLFGPMGLFGTIFGAHLLMAIFSLWRIGQRAQVAADDKASFQSAPLARNMTPETEVLADRQNQV</sequence>
<dbReference type="InterPro" id="IPR036259">
    <property type="entry name" value="MFS_trans_sf"/>
</dbReference>
<keyword evidence="3 4" id="KW-0472">Membrane</keyword>
<evidence type="ECO:0000313" key="7">
    <source>
        <dbReference type="Proteomes" id="UP000652427"/>
    </source>
</evidence>
<dbReference type="Pfam" id="PF07690">
    <property type="entry name" value="MFS_1"/>
    <property type="match status" value="1"/>
</dbReference>
<keyword evidence="7" id="KW-1185">Reference proteome</keyword>
<dbReference type="RefSeq" id="WP_176279345.1">
    <property type="nucleotide sequence ID" value="NZ_JABWMH010000002.1"/>
</dbReference>
<organism evidence="6 7">
    <name type="scientific">Parasphingorhabdus flavimaris</name>
    <dbReference type="NCBI Taxonomy" id="266812"/>
    <lineage>
        <taxon>Bacteria</taxon>
        <taxon>Pseudomonadati</taxon>
        <taxon>Pseudomonadota</taxon>
        <taxon>Alphaproteobacteria</taxon>
        <taxon>Sphingomonadales</taxon>
        <taxon>Sphingomonadaceae</taxon>
        <taxon>Parasphingorhabdus</taxon>
    </lineage>
</organism>
<accession>A0ABX2N2G6</accession>
<feature type="transmembrane region" description="Helical" evidence="4">
    <location>
        <begin position="200"/>
        <end position="220"/>
    </location>
</feature>
<dbReference type="InterPro" id="IPR020846">
    <property type="entry name" value="MFS_dom"/>
</dbReference>
<proteinExistence type="predicted"/>
<evidence type="ECO:0000256" key="4">
    <source>
        <dbReference type="SAM" id="Phobius"/>
    </source>
</evidence>
<name>A0ABX2N2G6_9SPHN</name>
<keyword evidence="2 4" id="KW-1133">Transmembrane helix</keyword>
<dbReference type="InterPro" id="IPR011701">
    <property type="entry name" value="MFS"/>
</dbReference>
<dbReference type="Gene3D" id="1.20.1250.20">
    <property type="entry name" value="MFS general substrate transporter like domains"/>
    <property type="match status" value="2"/>
</dbReference>
<evidence type="ECO:0000256" key="1">
    <source>
        <dbReference type="ARBA" id="ARBA00022692"/>
    </source>
</evidence>
<dbReference type="InterPro" id="IPR047200">
    <property type="entry name" value="MFS_YcaD-like"/>
</dbReference>